<evidence type="ECO:0000313" key="4">
    <source>
        <dbReference type="Proteomes" id="UP000530850"/>
    </source>
</evidence>
<proteinExistence type="predicted"/>
<evidence type="ECO:0000313" key="1">
    <source>
        <dbReference type="EMBL" id="MBB3171069.1"/>
    </source>
</evidence>
<sequence>MKLVPVKLAQAKLLNAMADKTVSALALASFKKDRSLTLRRTEDGWQLEEQGFTNVAMPLAPNATGKRLIKEAFKREFPRSNKLYLTEIKTSAS</sequence>
<reference evidence="2 3" key="1">
    <citation type="submission" date="2019-04" db="EMBL/GenBank/DDBJ databases">
        <title>Microbes associate with the intestines of laboratory mice.</title>
        <authorList>
            <person name="Navarre W."/>
            <person name="Wong E."/>
            <person name="Huang K.C."/>
            <person name="Tropini C."/>
            <person name="Ng K."/>
            <person name="Yu B."/>
        </authorList>
    </citation>
    <scope>NUCLEOTIDE SEQUENCE [LARGE SCALE GENOMIC DNA]</scope>
    <source>
        <strain evidence="2 3">NM48_B13</strain>
    </source>
</reference>
<protein>
    <submittedName>
        <fullName evidence="2">Uncharacterized protein</fullName>
    </submittedName>
</protein>
<organism evidence="2 3">
    <name type="scientific">Parvibacter caecicola</name>
    <dbReference type="NCBI Taxonomy" id="747645"/>
    <lineage>
        <taxon>Bacteria</taxon>
        <taxon>Bacillati</taxon>
        <taxon>Actinomycetota</taxon>
        <taxon>Coriobacteriia</taxon>
        <taxon>Coriobacteriales</taxon>
        <taxon>Coriobacteriaceae</taxon>
        <taxon>Parvibacter</taxon>
    </lineage>
</organism>
<reference evidence="1 4" key="2">
    <citation type="submission" date="2020-08" db="EMBL/GenBank/DDBJ databases">
        <title>Sequencing the genomes of 1000 actinobacteria strains.</title>
        <authorList>
            <person name="Klenk H.-P."/>
        </authorList>
    </citation>
    <scope>NUCLEOTIDE SEQUENCE [LARGE SCALE GENOMIC DNA]</scope>
    <source>
        <strain evidence="1 4">DSM 22242</strain>
    </source>
</reference>
<dbReference type="Proteomes" id="UP000309454">
    <property type="component" value="Unassembled WGS sequence"/>
</dbReference>
<dbReference type="AlphaFoldDB" id="A0A3N0A9W1"/>
<evidence type="ECO:0000313" key="2">
    <source>
        <dbReference type="EMBL" id="TJW11224.1"/>
    </source>
</evidence>
<evidence type="ECO:0000313" key="3">
    <source>
        <dbReference type="Proteomes" id="UP000309454"/>
    </source>
</evidence>
<dbReference type="Proteomes" id="UP000530850">
    <property type="component" value="Unassembled WGS sequence"/>
</dbReference>
<dbReference type="EMBL" id="JACHYA010000002">
    <property type="protein sequence ID" value="MBB3171069.1"/>
    <property type="molecule type" value="Genomic_DNA"/>
</dbReference>
<comment type="caution">
    <text evidence="2">The sequence shown here is derived from an EMBL/GenBank/DDBJ whole genome shotgun (WGS) entry which is preliminary data.</text>
</comment>
<dbReference type="EMBL" id="SSTM01000002">
    <property type="protein sequence ID" value="TJW11224.1"/>
    <property type="molecule type" value="Genomic_DNA"/>
</dbReference>
<dbReference type="GeneID" id="93356818"/>
<dbReference type="RefSeq" id="WP_123185510.1">
    <property type="nucleotide sequence ID" value="NZ_CANPEU010000004.1"/>
</dbReference>
<name>A0A3N0A9W1_9ACTN</name>
<dbReference type="OrthoDB" id="2084438at2"/>
<accession>A0A3N0A9W1</accession>
<gene>
    <name evidence="2" type="ORF">E5982_03120</name>
    <name evidence="1" type="ORF">FHR31_000881</name>
</gene>
<keyword evidence="3" id="KW-1185">Reference proteome</keyword>